<dbReference type="SMART" id="SM00895">
    <property type="entry name" value="FCD"/>
    <property type="match status" value="1"/>
</dbReference>
<keyword evidence="6" id="KW-1185">Reference proteome</keyword>
<evidence type="ECO:0000256" key="3">
    <source>
        <dbReference type="ARBA" id="ARBA00023163"/>
    </source>
</evidence>
<dbReference type="Pfam" id="PF00392">
    <property type="entry name" value="GntR"/>
    <property type="match status" value="1"/>
</dbReference>
<dbReference type="SUPFAM" id="SSF46785">
    <property type="entry name" value="Winged helix' DNA-binding domain"/>
    <property type="match status" value="1"/>
</dbReference>
<dbReference type="PANTHER" id="PTHR43537">
    <property type="entry name" value="TRANSCRIPTIONAL REGULATOR, GNTR FAMILY"/>
    <property type="match status" value="1"/>
</dbReference>
<organism evidence="5 6">
    <name type="scientific">Paracoccus haematequi</name>
    <dbReference type="NCBI Taxonomy" id="2491866"/>
    <lineage>
        <taxon>Bacteria</taxon>
        <taxon>Pseudomonadati</taxon>
        <taxon>Pseudomonadota</taxon>
        <taxon>Alphaproteobacteria</taxon>
        <taxon>Rhodobacterales</taxon>
        <taxon>Paracoccaceae</taxon>
        <taxon>Paracoccus</taxon>
    </lineage>
</organism>
<proteinExistence type="predicted"/>
<dbReference type="GO" id="GO:0003700">
    <property type="term" value="F:DNA-binding transcription factor activity"/>
    <property type="evidence" value="ECO:0007669"/>
    <property type="project" value="InterPro"/>
</dbReference>
<dbReference type="GO" id="GO:0003677">
    <property type="term" value="F:DNA binding"/>
    <property type="evidence" value="ECO:0007669"/>
    <property type="project" value="UniProtKB-KW"/>
</dbReference>
<dbReference type="InterPro" id="IPR000524">
    <property type="entry name" value="Tscrpt_reg_HTH_GntR"/>
</dbReference>
<dbReference type="Gene3D" id="1.20.120.530">
    <property type="entry name" value="GntR ligand-binding domain-like"/>
    <property type="match status" value="1"/>
</dbReference>
<dbReference type="InterPro" id="IPR036388">
    <property type="entry name" value="WH-like_DNA-bd_sf"/>
</dbReference>
<keyword evidence="1" id="KW-0805">Transcription regulation</keyword>
<dbReference type="Gene3D" id="1.10.10.10">
    <property type="entry name" value="Winged helix-like DNA-binding domain superfamily/Winged helix DNA-binding domain"/>
    <property type="match status" value="1"/>
</dbReference>
<dbReference type="SMART" id="SM00345">
    <property type="entry name" value="HTH_GNTR"/>
    <property type="match status" value="1"/>
</dbReference>
<accession>A0A3S4GQV5</accession>
<dbReference type="OrthoDB" id="8114900at2"/>
<name>A0A3S4GQV5_9RHOB</name>
<evidence type="ECO:0000313" key="6">
    <source>
        <dbReference type="Proteomes" id="UP000270743"/>
    </source>
</evidence>
<dbReference type="RefSeq" id="WP_126154369.1">
    <property type="nucleotide sequence ID" value="NZ_UZWE01000029.1"/>
</dbReference>
<dbReference type="SUPFAM" id="SSF48008">
    <property type="entry name" value="GntR ligand-binding domain-like"/>
    <property type="match status" value="1"/>
</dbReference>
<evidence type="ECO:0000256" key="1">
    <source>
        <dbReference type="ARBA" id="ARBA00023015"/>
    </source>
</evidence>
<dbReference type="PANTHER" id="PTHR43537:SF49">
    <property type="entry name" value="TRANSCRIPTIONAL REGULATORY PROTEIN"/>
    <property type="match status" value="1"/>
</dbReference>
<keyword evidence="2" id="KW-0238">DNA-binding</keyword>
<evidence type="ECO:0000313" key="5">
    <source>
        <dbReference type="EMBL" id="VDS08709.1"/>
    </source>
</evidence>
<evidence type="ECO:0000259" key="4">
    <source>
        <dbReference type="PROSITE" id="PS50949"/>
    </source>
</evidence>
<dbReference type="InterPro" id="IPR008920">
    <property type="entry name" value="TF_FadR/GntR_C"/>
</dbReference>
<dbReference type="Proteomes" id="UP000270743">
    <property type="component" value="Unassembled WGS sequence"/>
</dbReference>
<dbReference type="InterPro" id="IPR011711">
    <property type="entry name" value="GntR_C"/>
</dbReference>
<dbReference type="AlphaFoldDB" id="A0A3S4GQV5"/>
<feature type="domain" description="HTH gntR-type" evidence="4">
    <location>
        <begin position="26"/>
        <end position="93"/>
    </location>
</feature>
<dbReference type="InterPro" id="IPR036390">
    <property type="entry name" value="WH_DNA-bd_sf"/>
</dbReference>
<dbReference type="EMBL" id="UZWE01000029">
    <property type="protein sequence ID" value="VDS08709.1"/>
    <property type="molecule type" value="Genomic_DNA"/>
</dbReference>
<gene>
    <name evidence="5" type="primary">ydfH_9</name>
    <name evidence="5" type="ORF">PARHAE_01893</name>
</gene>
<keyword evidence="3" id="KW-0804">Transcription</keyword>
<evidence type="ECO:0000256" key="2">
    <source>
        <dbReference type="ARBA" id="ARBA00023125"/>
    </source>
</evidence>
<reference evidence="5 6" key="1">
    <citation type="submission" date="2018-12" db="EMBL/GenBank/DDBJ databases">
        <authorList>
            <person name="Criscuolo A."/>
        </authorList>
    </citation>
    <scope>NUCLEOTIDE SEQUENCE [LARGE SCALE GENOMIC DNA]</scope>
    <source>
        <strain evidence="5">ACIP1116241</strain>
    </source>
</reference>
<dbReference type="Pfam" id="PF07729">
    <property type="entry name" value="FCD"/>
    <property type="match status" value="1"/>
</dbReference>
<sequence>MTIRPDHGPSRLTAIRPDAVTGTRGAGLGDAVFSVLRQALRQGIFQPGDRLREEEIAEHFSVSRTPVRDALRRMLERRLLEVSGGRGLMIRRLDRAEVFELYQMREIMEGTAARFAAENATGAEIALLTDLQAAFEGTADVAECARLNKKFHEAIAGSVRNRFFHSPLEELQDFLALLGATTFSVSGRAGPAAAEHRRILDAIAAHDPDAAELAARDHIRSALATRLKMLNAD</sequence>
<protein>
    <submittedName>
        <fullName evidence="5">Putative HTH-type transcriptional regulator YdfH</fullName>
    </submittedName>
</protein>
<dbReference type="PROSITE" id="PS50949">
    <property type="entry name" value="HTH_GNTR"/>
    <property type="match status" value="1"/>
</dbReference>